<dbReference type="Gene3D" id="3.40.1800.20">
    <property type="match status" value="1"/>
</dbReference>
<dbReference type="SMART" id="SM00868">
    <property type="entry name" value="zf-AD"/>
    <property type="match status" value="1"/>
</dbReference>
<sequence>MYNGTPMNMNTKDVCRLCGSENGIHVNIFNGTSDWLAAIESVIPDVIILRNDCLSKLVCHRCVAKVKDFDEFKKTCIRTQNMLKGRLSWLCSGIKNEKKVPPRRPVSPMVTFLGGPLAHPYGDPEPEVEILTLSDDEDPLGPSSSSPHSTTSVPSSSRQISPLAKGPPPKKPCWSTNGPAAVIQTTPKRAASALFPDKGLQTGATGVPAPPRQPFRGFLEFTQQISSLKRQPLGNPQSPFKKNSRGRKTTIAGRESFPSARRKQSLDISSTSDPPISSALQEVSDNHINSYTVAQTVSSVVSNSNENSLPQADNKASNFGKSSSSDCNGPTGISVTQVVNKPSDNSPVNSVKIERKGTGEKPMPKCKKRIQKDLTEEDVTRICLTYPQLNPLKICENTIILTCSGCSTILTKEDAVIKHKCCIESLIENSVEKVEPGMKDSRSLFDQNDESNHSTSSSVELICSDDEISNCKPDAGHSCNVCGKKFLNLARLEKHELSHISTEASGESR</sequence>
<evidence type="ECO:0000259" key="5">
    <source>
        <dbReference type="PROSITE" id="PS51915"/>
    </source>
</evidence>
<dbReference type="SUPFAM" id="SSF57716">
    <property type="entry name" value="Glucocorticoid receptor-like (DNA-binding domain)"/>
    <property type="match status" value="1"/>
</dbReference>
<feature type="binding site" evidence="2">
    <location>
        <position position="18"/>
    </location>
    <ligand>
        <name>Zn(2+)</name>
        <dbReference type="ChEBI" id="CHEBI:29105"/>
    </ligand>
</feature>
<protein>
    <submittedName>
        <fullName evidence="6">Uncharacterized protein</fullName>
    </submittedName>
</protein>
<keyword evidence="1" id="KW-0863">Zinc-finger</keyword>
<feature type="binding site" evidence="2">
    <location>
        <position position="59"/>
    </location>
    <ligand>
        <name>Zn(2+)</name>
        <dbReference type="ChEBI" id="CHEBI:29105"/>
    </ligand>
</feature>
<feature type="compositionally biased region" description="Low complexity" evidence="3">
    <location>
        <begin position="266"/>
        <end position="278"/>
    </location>
</feature>
<dbReference type="GO" id="GO:0005634">
    <property type="term" value="C:nucleus"/>
    <property type="evidence" value="ECO:0007669"/>
    <property type="project" value="InterPro"/>
</dbReference>
<dbReference type="Pfam" id="PF07776">
    <property type="entry name" value="zf-AD"/>
    <property type="match status" value="1"/>
</dbReference>
<dbReference type="AlphaFoldDB" id="A0AAV7X490"/>
<reference evidence="6" key="1">
    <citation type="submission" date="2022-12" db="EMBL/GenBank/DDBJ databases">
        <title>Chromosome-level genome assembly of the bean flower thrips Megalurothrips usitatus.</title>
        <authorList>
            <person name="Ma L."/>
            <person name="Liu Q."/>
            <person name="Li H."/>
            <person name="Cai W."/>
        </authorList>
    </citation>
    <scope>NUCLEOTIDE SEQUENCE</scope>
    <source>
        <strain evidence="6">Cailab_2022a</strain>
    </source>
</reference>
<name>A0AAV7X490_9NEOP</name>
<feature type="compositionally biased region" description="Polar residues" evidence="3">
    <location>
        <begin position="309"/>
        <end position="327"/>
    </location>
</feature>
<dbReference type="InterPro" id="IPR013087">
    <property type="entry name" value="Znf_C2H2_type"/>
</dbReference>
<comment type="caution">
    <text evidence="6">The sequence shown here is derived from an EMBL/GenBank/DDBJ whole genome shotgun (WGS) entry which is preliminary data.</text>
</comment>
<dbReference type="PROSITE" id="PS50157">
    <property type="entry name" value="ZINC_FINGER_C2H2_2"/>
    <property type="match status" value="1"/>
</dbReference>
<accession>A0AAV7X490</accession>
<feature type="compositionally biased region" description="Low complexity" evidence="3">
    <location>
        <begin position="140"/>
        <end position="162"/>
    </location>
</feature>
<evidence type="ECO:0000256" key="1">
    <source>
        <dbReference type="PROSITE-ProRule" id="PRU00042"/>
    </source>
</evidence>
<dbReference type="InterPro" id="IPR012934">
    <property type="entry name" value="Znf_AD"/>
</dbReference>
<dbReference type="Proteomes" id="UP001075354">
    <property type="component" value="Chromosome 16"/>
</dbReference>
<feature type="binding site" evidence="2">
    <location>
        <position position="15"/>
    </location>
    <ligand>
        <name>Zn(2+)</name>
        <dbReference type="ChEBI" id="CHEBI:29105"/>
    </ligand>
</feature>
<dbReference type="EMBL" id="JAPTSV010000016">
    <property type="protein sequence ID" value="KAJ1519316.1"/>
    <property type="molecule type" value="Genomic_DNA"/>
</dbReference>
<keyword evidence="7" id="KW-1185">Reference proteome</keyword>
<feature type="region of interest" description="Disordered" evidence="3">
    <location>
        <begin position="134"/>
        <end position="180"/>
    </location>
</feature>
<dbReference type="PROSITE" id="PS00028">
    <property type="entry name" value="ZINC_FINGER_C2H2_1"/>
    <property type="match status" value="1"/>
</dbReference>
<feature type="compositionally biased region" description="Polar residues" evidence="3">
    <location>
        <begin position="229"/>
        <end position="241"/>
    </location>
</feature>
<dbReference type="PROSITE" id="PS51915">
    <property type="entry name" value="ZAD"/>
    <property type="match status" value="1"/>
</dbReference>
<organism evidence="6 7">
    <name type="scientific">Megalurothrips usitatus</name>
    <name type="common">bean blossom thrips</name>
    <dbReference type="NCBI Taxonomy" id="439358"/>
    <lineage>
        <taxon>Eukaryota</taxon>
        <taxon>Metazoa</taxon>
        <taxon>Ecdysozoa</taxon>
        <taxon>Arthropoda</taxon>
        <taxon>Hexapoda</taxon>
        <taxon>Insecta</taxon>
        <taxon>Pterygota</taxon>
        <taxon>Neoptera</taxon>
        <taxon>Paraneoptera</taxon>
        <taxon>Thysanoptera</taxon>
        <taxon>Terebrantia</taxon>
        <taxon>Thripoidea</taxon>
        <taxon>Thripidae</taxon>
        <taxon>Megalurothrips</taxon>
    </lineage>
</organism>
<dbReference type="GO" id="GO:0008270">
    <property type="term" value="F:zinc ion binding"/>
    <property type="evidence" value="ECO:0007669"/>
    <property type="project" value="UniProtKB-UniRule"/>
</dbReference>
<feature type="region of interest" description="Disordered" evidence="3">
    <location>
        <begin position="302"/>
        <end position="327"/>
    </location>
</feature>
<proteinExistence type="predicted"/>
<evidence type="ECO:0000259" key="4">
    <source>
        <dbReference type="PROSITE" id="PS50157"/>
    </source>
</evidence>
<feature type="domain" description="ZAD" evidence="5">
    <location>
        <begin position="13"/>
        <end position="86"/>
    </location>
</feature>
<feature type="domain" description="C2H2-type" evidence="4">
    <location>
        <begin position="477"/>
        <end position="504"/>
    </location>
</feature>
<evidence type="ECO:0000313" key="6">
    <source>
        <dbReference type="EMBL" id="KAJ1519316.1"/>
    </source>
</evidence>
<keyword evidence="2" id="KW-0862">Zinc</keyword>
<evidence type="ECO:0000256" key="3">
    <source>
        <dbReference type="SAM" id="MobiDB-lite"/>
    </source>
</evidence>
<feature type="binding site" evidence="2">
    <location>
        <position position="62"/>
    </location>
    <ligand>
        <name>Zn(2+)</name>
        <dbReference type="ChEBI" id="CHEBI:29105"/>
    </ligand>
</feature>
<evidence type="ECO:0000256" key="2">
    <source>
        <dbReference type="PROSITE-ProRule" id="PRU01263"/>
    </source>
</evidence>
<gene>
    <name evidence="6" type="ORF">ONE63_004615</name>
</gene>
<evidence type="ECO:0000313" key="7">
    <source>
        <dbReference type="Proteomes" id="UP001075354"/>
    </source>
</evidence>
<keyword evidence="2" id="KW-0479">Metal-binding</keyword>
<feature type="region of interest" description="Disordered" evidence="3">
    <location>
        <begin position="229"/>
        <end position="278"/>
    </location>
</feature>